<dbReference type="Proteomes" id="UP000447434">
    <property type="component" value="Chromosome 16"/>
</dbReference>
<keyword evidence="5 8" id="KW-0238">DNA-binding</keyword>
<comment type="function">
    <text evidence="9">Transcription factor that binds specifically to a 5'-AA[AG]G-3' consensus core sequence.</text>
</comment>
<keyword evidence="3 9" id="KW-0862">Zinc</keyword>
<feature type="region of interest" description="Disordered" evidence="10">
    <location>
        <begin position="100"/>
        <end position="120"/>
    </location>
</feature>
<protein>
    <recommendedName>
        <fullName evidence="9">Dof zinc finger protein</fullName>
    </recommendedName>
</protein>
<organism evidence="12 13">
    <name type="scientific">Lupinus albus</name>
    <name type="common">White lupine</name>
    <name type="synonym">Lupinus termis</name>
    <dbReference type="NCBI Taxonomy" id="3870"/>
    <lineage>
        <taxon>Eukaryota</taxon>
        <taxon>Viridiplantae</taxon>
        <taxon>Streptophyta</taxon>
        <taxon>Embryophyta</taxon>
        <taxon>Tracheophyta</taxon>
        <taxon>Spermatophyta</taxon>
        <taxon>Magnoliopsida</taxon>
        <taxon>eudicotyledons</taxon>
        <taxon>Gunneridae</taxon>
        <taxon>Pentapetalae</taxon>
        <taxon>rosids</taxon>
        <taxon>fabids</taxon>
        <taxon>Fabales</taxon>
        <taxon>Fabaceae</taxon>
        <taxon>Papilionoideae</taxon>
        <taxon>50 kb inversion clade</taxon>
        <taxon>genistoids sensu lato</taxon>
        <taxon>core genistoids</taxon>
        <taxon>Genisteae</taxon>
        <taxon>Lupinus</taxon>
    </lineage>
</organism>
<dbReference type="GO" id="GO:0003677">
    <property type="term" value="F:DNA binding"/>
    <property type="evidence" value="ECO:0007669"/>
    <property type="project" value="UniProtKB-UniRule"/>
</dbReference>
<evidence type="ECO:0000256" key="2">
    <source>
        <dbReference type="ARBA" id="ARBA00022771"/>
    </source>
</evidence>
<keyword evidence="4 9" id="KW-0805">Transcription regulation</keyword>
<keyword evidence="7 8" id="KW-0539">Nucleus</keyword>
<evidence type="ECO:0000259" key="11">
    <source>
        <dbReference type="PROSITE" id="PS50884"/>
    </source>
</evidence>
<evidence type="ECO:0000313" key="13">
    <source>
        <dbReference type="Proteomes" id="UP000447434"/>
    </source>
</evidence>
<evidence type="ECO:0000256" key="3">
    <source>
        <dbReference type="ARBA" id="ARBA00022833"/>
    </source>
</evidence>
<dbReference type="PROSITE" id="PS01361">
    <property type="entry name" value="ZF_DOF_1"/>
    <property type="match status" value="1"/>
</dbReference>
<reference evidence="13" key="1">
    <citation type="journal article" date="2020" name="Nat. Commun.">
        <title>Genome sequence of the cluster root forming white lupin.</title>
        <authorList>
            <person name="Hufnagel B."/>
            <person name="Marques A."/>
            <person name="Soriano A."/>
            <person name="Marques L."/>
            <person name="Divol F."/>
            <person name="Doumas P."/>
            <person name="Sallet E."/>
            <person name="Mancinotti D."/>
            <person name="Carrere S."/>
            <person name="Marande W."/>
            <person name="Arribat S."/>
            <person name="Keller J."/>
            <person name="Huneau C."/>
            <person name="Blein T."/>
            <person name="Aime D."/>
            <person name="Laguerre M."/>
            <person name="Taylor J."/>
            <person name="Schubert V."/>
            <person name="Nelson M."/>
            <person name="Geu-Flores F."/>
            <person name="Crespi M."/>
            <person name="Gallardo-Guerrero K."/>
            <person name="Delaux P.-M."/>
            <person name="Salse J."/>
            <person name="Berges H."/>
            <person name="Guyot R."/>
            <person name="Gouzy J."/>
            <person name="Peret B."/>
        </authorList>
    </citation>
    <scope>NUCLEOTIDE SEQUENCE [LARGE SCALE GENOMIC DNA]</scope>
    <source>
        <strain evidence="13">cv. Amiga</strain>
    </source>
</reference>
<dbReference type="InterPro" id="IPR003851">
    <property type="entry name" value="Znf_Dof"/>
</dbReference>
<gene>
    <name evidence="12" type="ORF">Lalb_Chr16g0378181</name>
</gene>
<keyword evidence="13" id="KW-1185">Reference proteome</keyword>
<keyword evidence="1 9" id="KW-0479">Metal-binding</keyword>
<dbReference type="OrthoDB" id="1927254at2759"/>
<evidence type="ECO:0000256" key="8">
    <source>
        <dbReference type="PROSITE-ProRule" id="PRU00071"/>
    </source>
</evidence>
<dbReference type="PROSITE" id="PS50884">
    <property type="entry name" value="ZF_DOF_2"/>
    <property type="match status" value="1"/>
</dbReference>
<dbReference type="GO" id="GO:0008270">
    <property type="term" value="F:zinc ion binding"/>
    <property type="evidence" value="ECO:0007669"/>
    <property type="project" value="UniProtKB-KW"/>
</dbReference>
<feature type="compositionally biased region" description="Low complexity" evidence="10">
    <location>
        <begin position="104"/>
        <end position="120"/>
    </location>
</feature>
<proteinExistence type="predicted"/>
<comment type="subcellular location">
    <subcellularLocation>
        <location evidence="8 9">Nucleus</location>
    </subcellularLocation>
</comment>
<evidence type="ECO:0000313" key="12">
    <source>
        <dbReference type="EMBL" id="KAE9596638.1"/>
    </source>
</evidence>
<accession>A0A6A4PAL7</accession>
<evidence type="ECO:0000256" key="5">
    <source>
        <dbReference type="ARBA" id="ARBA00023125"/>
    </source>
</evidence>
<dbReference type="InterPro" id="IPR045174">
    <property type="entry name" value="Dof"/>
</dbReference>
<name>A0A6A4PAL7_LUPAL</name>
<keyword evidence="2 8" id="KW-0863">Zinc-finger</keyword>
<dbReference type="PANTHER" id="PTHR31992">
    <property type="entry name" value="DOF ZINC FINGER PROTEIN DOF1.4-RELATED"/>
    <property type="match status" value="1"/>
</dbReference>
<feature type="domain" description="Dof-type" evidence="11">
    <location>
        <begin position="133"/>
        <end position="187"/>
    </location>
</feature>
<comment type="caution">
    <text evidence="12">The sequence shown here is derived from an EMBL/GenBank/DDBJ whole genome shotgun (WGS) entry which is preliminary data.</text>
</comment>
<evidence type="ECO:0000256" key="1">
    <source>
        <dbReference type="ARBA" id="ARBA00022723"/>
    </source>
</evidence>
<dbReference type="GO" id="GO:0003700">
    <property type="term" value="F:DNA-binding transcription factor activity"/>
    <property type="evidence" value="ECO:0007669"/>
    <property type="project" value="UniProtKB-UniRule"/>
</dbReference>
<evidence type="ECO:0000256" key="10">
    <source>
        <dbReference type="SAM" id="MobiDB-lite"/>
    </source>
</evidence>
<dbReference type="GO" id="GO:0005634">
    <property type="term" value="C:nucleus"/>
    <property type="evidence" value="ECO:0007669"/>
    <property type="project" value="UniProtKB-SubCell"/>
</dbReference>
<sequence>MRAHELCLSFSDTDSTKYCIYALWQTPILYILLQQKQGPDRQGSCTSSIKVKTTKQTPIEFPKVNLQVIKKMFQELLGGASLIAGERKITINGGGVLLPPTVPPSTSHSSSQPPSNSTTTVTTTTVAAENQNLRCPRCDSPNTKFCYYNNYNLTQPRHFCKTCRRYWTKGGALRNVPIGGGCRKSKNVAVSNSAAKAATTKMKAVASELGRSCLGPAGFVNELPTSPILWGSPQNTHLLALLKPSTQNQNSNPNPSSMSFNDVGVKEGNLMGSQSHLMTEPLITNVNPRPLGYGSVGQIPSLGFGSTLWRSNNQNQPQQNHSSFVLGEHQNMSGIQELYHKLRSPSSGNYCSDSNSAMFLGNMASSSSLPNILESPSIAGAELGSWNPNLSWSDLPTTNGAYP</sequence>
<evidence type="ECO:0000256" key="9">
    <source>
        <dbReference type="RuleBase" id="RU369094"/>
    </source>
</evidence>
<dbReference type="PANTHER" id="PTHR31992:SF289">
    <property type="entry name" value="DOF ZINC FINGER PROTEIN"/>
    <property type="match status" value="1"/>
</dbReference>
<evidence type="ECO:0000256" key="6">
    <source>
        <dbReference type="ARBA" id="ARBA00023163"/>
    </source>
</evidence>
<evidence type="ECO:0000256" key="7">
    <source>
        <dbReference type="ARBA" id="ARBA00023242"/>
    </source>
</evidence>
<dbReference type="EMBL" id="WOCE01000016">
    <property type="protein sequence ID" value="KAE9596638.1"/>
    <property type="molecule type" value="Genomic_DNA"/>
</dbReference>
<dbReference type="Pfam" id="PF02701">
    <property type="entry name" value="Zn_ribbon_Dof"/>
    <property type="match status" value="1"/>
</dbReference>
<dbReference type="AlphaFoldDB" id="A0A6A4PAL7"/>
<keyword evidence="6 9" id="KW-0804">Transcription</keyword>
<evidence type="ECO:0000256" key="4">
    <source>
        <dbReference type="ARBA" id="ARBA00023015"/>
    </source>
</evidence>